<evidence type="ECO:0000256" key="2">
    <source>
        <dbReference type="ARBA" id="ARBA00006402"/>
    </source>
</evidence>
<keyword evidence="11" id="KW-0812">Transmembrane</keyword>
<evidence type="ECO:0000313" key="15">
    <source>
        <dbReference type="Proteomes" id="UP000284841"/>
    </source>
</evidence>
<feature type="transmembrane region" description="Helical" evidence="11">
    <location>
        <begin position="519"/>
        <end position="540"/>
    </location>
</feature>
<dbReference type="SUPFAM" id="SSF55874">
    <property type="entry name" value="ATPase domain of HSP90 chaperone/DNA topoisomerase II/histidine kinase"/>
    <property type="match status" value="1"/>
</dbReference>
<comment type="similarity">
    <text evidence="2">In the N-terminal section; belongs to the phytochrome family.</text>
</comment>
<dbReference type="EC" id="2.7.13.3" evidence="3"/>
<evidence type="ECO:0000256" key="9">
    <source>
        <dbReference type="ARBA" id="ARBA00074306"/>
    </source>
</evidence>
<evidence type="ECO:0000256" key="7">
    <source>
        <dbReference type="ARBA" id="ARBA00023012"/>
    </source>
</evidence>
<dbReference type="Proteomes" id="UP000284841">
    <property type="component" value="Unassembled WGS sequence"/>
</dbReference>
<feature type="domain" description="Response regulatory" evidence="13">
    <location>
        <begin position="820"/>
        <end position="941"/>
    </location>
</feature>
<dbReference type="Gene3D" id="3.40.190.10">
    <property type="entry name" value="Periplasmic binding protein-like II"/>
    <property type="match status" value="4"/>
</dbReference>
<evidence type="ECO:0000256" key="8">
    <source>
        <dbReference type="ARBA" id="ARBA00024867"/>
    </source>
</evidence>
<dbReference type="PANTHER" id="PTHR45339">
    <property type="entry name" value="HYBRID SIGNAL TRANSDUCTION HISTIDINE KINASE J"/>
    <property type="match status" value="1"/>
</dbReference>
<comment type="function">
    <text evidence="8">May play the central regulatory role in sporulation. It may be an element of the effector pathway responsible for the activation of sporulation genes in response to nutritional stress. Spo0A may act in concert with spo0H (a sigma factor) to control the expression of some genes that are critical to the sporulation process.</text>
</comment>
<reference evidence="14 15" key="1">
    <citation type="submission" date="2018-08" db="EMBL/GenBank/DDBJ databases">
        <title>A genome reference for cultivated species of the human gut microbiota.</title>
        <authorList>
            <person name="Zou Y."/>
            <person name="Xue W."/>
            <person name="Luo G."/>
        </authorList>
    </citation>
    <scope>NUCLEOTIDE SEQUENCE [LARGE SCALE GENOMIC DNA]</scope>
    <source>
        <strain evidence="14 15">AM07-24</strain>
    </source>
</reference>
<dbReference type="AlphaFoldDB" id="A0A415DVN7"/>
<keyword evidence="6" id="KW-0418">Kinase</keyword>
<dbReference type="EMBL" id="QRMS01000006">
    <property type="protein sequence ID" value="RHJ84572.1"/>
    <property type="molecule type" value="Genomic_DNA"/>
</dbReference>
<comment type="caution">
    <text evidence="14">The sequence shown here is derived from an EMBL/GenBank/DDBJ whole genome shotgun (WGS) entry which is preliminary data.</text>
</comment>
<dbReference type="CDD" id="cd00082">
    <property type="entry name" value="HisKA"/>
    <property type="match status" value="1"/>
</dbReference>
<dbReference type="CDD" id="cd17546">
    <property type="entry name" value="REC_hyHK_CKI1_RcsC-like"/>
    <property type="match status" value="1"/>
</dbReference>
<dbReference type="Gene3D" id="3.40.50.2300">
    <property type="match status" value="1"/>
</dbReference>
<dbReference type="InterPro" id="IPR001638">
    <property type="entry name" value="Solute-binding_3/MltF_N"/>
</dbReference>
<evidence type="ECO:0000259" key="13">
    <source>
        <dbReference type="PROSITE" id="PS50110"/>
    </source>
</evidence>
<protein>
    <recommendedName>
        <fullName evidence="9">Circadian input-output histidine kinase CikA</fullName>
        <ecNumber evidence="3">2.7.13.3</ecNumber>
    </recommendedName>
    <alternativeName>
        <fullName evidence="4">Stage 0 sporulation protein A homolog</fullName>
    </alternativeName>
</protein>
<feature type="modified residue" description="4-aspartylphosphate" evidence="10">
    <location>
        <position position="872"/>
    </location>
</feature>
<keyword evidence="5 10" id="KW-0597">Phosphoprotein</keyword>
<dbReference type="PROSITE" id="PS50109">
    <property type="entry name" value="HIS_KIN"/>
    <property type="match status" value="1"/>
</dbReference>
<dbReference type="PRINTS" id="PR00344">
    <property type="entry name" value="BCTRLSENSOR"/>
</dbReference>
<name>A0A415DVN7_9FIRM</name>
<dbReference type="Pfam" id="PF00497">
    <property type="entry name" value="SBP_bac_3"/>
    <property type="match status" value="2"/>
</dbReference>
<dbReference type="SMART" id="SM00448">
    <property type="entry name" value="REC"/>
    <property type="match status" value="1"/>
</dbReference>
<dbReference type="Gene3D" id="1.10.287.130">
    <property type="match status" value="1"/>
</dbReference>
<evidence type="ECO:0000256" key="6">
    <source>
        <dbReference type="ARBA" id="ARBA00022777"/>
    </source>
</evidence>
<dbReference type="SMART" id="SM00062">
    <property type="entry name" value="PBPb"/>
    <property type="match status" value="2"/>
</dbReference>
<dbReference type="STRING" id="1776384.GCA_900086585_01439"/>
<dbReference type="Pfam" id="PF00512">
    <property type="entry name" value="HisKA"/>
    <property type="match status" value="1"/>
</dbReference>
<dbReference type="InterPro" id="IPR003661">
    <property type="entry name" value="HisK_dim/P_dom"/>
</dbReference>
<dbReference type="Pfam" id="PF02518">
    <property type="entry name" value="HATPase_c"/>
    <property type="match status" value="1"/>
</dbReference>
<feature type="domain" description="Histidine kinase" evidence="12">
    <location>
        <begin position="572"/>
        <end position="794"/>
    </location>
</feature>
<accession>A0A415DVN7</accession>
<dbReference type="InterPro" id="IPR001789">
    <property type="entry name" value="Sig_transdc_resp-reg_receiver"/>
</dbReference>
<dbReference type="InterPro" id="IPR036097">
    <property type="entry name" value="HisK_dim/P_sf"/>
</dbReference>
<keyword evidence="7" id="KW-0902">Two-component regulatory system</keyword>
<keyword evidence="6" id="KW-0808">Transferase</keyword>
<dbReference type="SUPFAM" id="SSF47384">
    <property type="entry name" value="Homodimeric domain of signal transducing histidine kinase"/>
    <property type="match status" value="1"/>
</dbReference>
<keyword evidence="15" id="KW-1185">Reference proteome</keyword>
<evidence type="ECO:0000256" key="1">
    <source>
        <dbReference type="ARBA" id="ARBA00000085"/>
    </source>
</evidence>
<dbReference type="GO" id="GO:0000155">
    <property type="term" value="F:phosphorelay sensor kinase activity"/>
    <property type="evidence" value="ECO:0007669"/>
    <property type="project" value="InterPro"/>
</dbReference>
<dbReference type="InterPro" id="IPR005467">
    <property type="entry name" value="His_kinase_dom"/>
</dbReference>
<proteinExistence type="inferred from homology"/>
<dbReference type="FunFam" id="3.30.565.10:FF:000010">
    <property type="entry name" value="Sensor histidine kinase RcsC"/>
    <property type="match status" value="1"/>
</dbReference>
<dbReference type="CDD" id="cd16922">
    <property type="entry name" value="HATPase_EvgS-ArcB-TorS-like"/>
    <property type="match status" value="1"/>
</dbReference>
<evidence type="ECO:0000313" key="14">
    <source>
        <dbReference type="EMBL" id="RHJ84572.1"/>
    </source>
</evidence>
<keyword evidence="11" id="KW-1133">Transmembrane helix</keyword>
<dbReference type="SMART" id="SM00388">
    <property type="entry name" value="HisKA"/>
    <property type="match status" value="1"/>
</dbReference>
<dbReference type="InterPro" id="IPR036890">
    <property type="entry name" value="HATPase_C_sf"/>
</dbReference>
<dbReference type="PANTHER" id="PTHR45339:SF1">
    <property type="entry name" value="HYBRID SIGNAL TRANSDUCTION HISTIDINE KINASE J"/>
    <property type="match status" value="1"/>
</dbReference>
<dbReference type="SMART" id="SM00387">
    <property type="entry name" value="HATPase_c"/>
    <property type="match status" value="1"/>
</dbReference>
<dbReference type="SUPFAM" id="SSF52172">
    <property type="entry name" value="CheY-like"/>
    <property type="match status" value="1"/>
</dbReference>
<dbReference type="InterPro" id="IPR011006">
    <property type="entry name" value="CheY-like_superfamily"/>
</dbReference>
<dbReference type="InterPro" id="IPR003594">
    <property type="entry name" value="HATPase_dom"/>
</dbReference>
<gene>
    <name evidence="14" type="ORF">DW099_16470</name>
</gene>
<organism evidence="14 15">
    <name type="scientific">Emergencia timonensis</name>
    <dbReference type="NCBI Taxonomy" id="1776384"/>
    <lineage>
        <taxon>Bacteria</taxon>
        <taxon>Bacillati</taxon>
        <taxon>Bacillota</taxon>
        <taxon>Clostridia</taxon>
        <taxon>Peptostreptococcales</taxon>
        <taxon>Anaerovoracaceae</taxon>
        <taxon>Emergencia</taxon>
    </lineage>
</organism>
<dbReference type="Pfam" id="PF00072">
    <property type="entry name" value="Response_reg"/>
    <property type="match status" value="1"/>
</dbReference>
<evidence type="ECO:0000256" key="4">
    <source>
        <dbReference type="ARBA" id="ARBA00018672"/>
    </source>
</evidence>
<evidence type="ECO:0000256" key="11">
    <source>
        <dbReference type="SAM" id="Phobius"/>
    </source>
</evidence>
<evidence type="ECO:0000259" key="12">
    <source>
        <dbReference type="PROSITE" id="PS50109"/>
    </source>
</evidence>
<dbReference type="SUPFAM" id="SSF53850">
    <property type="entry name" value="Periplasmic binding protein-like II"/>
    <property type="match status" value="2"/>
</dbReference>
<dbReference type="InterPro" id="IPR004358">
    <property type="entry name" value="Sig_transdc_His_kin-like_C"/>
</dbReference>
<dbReference type="Gene3D" id="3.30.565.10">
    <property type="entry name" value="Histidine kinase-like ATPase, C-terminal domain"/>
    <property type="match status" value="1"/>
</dbReference>
<keyword evidence="11" id="KW-0472">Membrane</keyword>
<dbReference type="PROSITE" id="PS50110">
    <property type="entry name" value="RESPONSE_REGULATORY"/>
    <property type="match status" value="1"/>
</dbReference>
<evidence type="ECO:0000256" key="5">
    <source>
        <dbReference type="ARBA" id="ARBA00022553"/>
    </source>
</evidence>
<comment type="catalytic activity">
    <reaction evidence="1">
        <text>ATP + protein L-histidine = ADP + protein N-phospho-L-histidine.</text>
        <dbReference type="EC" id="2.7.13.3"/>
    </reaction>
</comment>
<evidence type="ECO:0000256" key="3">
    <source>
        <dbReference type="ARBA" id="ARBA00012438"/>
    </source>
</evidence>
<evidence type="ECO:0000256" key="10">
    <source>
        <dbReference type="PROSITE-ProRule" id="PRU00169"/>
    </source>
</evidence>
<sequence>MVFVMNQFLRMRRLIAISVVLVVFCVSFVYCVYPVFAEEGPKQKVIKVGCVDIEQFLMMDKNGNVHGYGEEYLSAISKYTGWQYEYVEGSWKQCLKWLEQGKIDLLFPAEYTEERSESFLFSDTQCCIDFVALLTRQDNQNLYYGDFDNYDGIKVGMITESHLNKIFKETAKAKGFSYEPVYFERMVDLQAALKNKKIDAIVNGNLSIQEGQKLLLRTKSVPAYFITSKENQNLMEQLNHALEKMDIENPYYVSNLTEKYYGDFSKHAKGLTREEAEFASASEPIKVAVAPDTYPYQWYDKEEKKYKGVDLDVLNSVAENTGLEFEYVETSDRQESWTFLKEGKVDMIAGIYSDNTLERKYRLTLSDSYADKMNTAVTRQGNVVYPTDKLKVVIPESFKGLRSFIENNYPEWTIVTAVNEEACLSMVRGGKADITFIDSLKIHSDVNYQSANGVDLVSSITISVPIYIGISDGQSPLLRSLIDKGISMMNAGDVEDYKIFNSIKRNQYSLSALIRTNPFTALAVSLALMTLIFLAIFLTYKNRQRAAYAKLLESNNRQLHEANNAKSEFLQRVSHDMRTPMNGIMGLTTLTLEKDDVKGEIRENLEQINNSSVYLLNLINDTLDMSRIEEKKMSLQTEPLLLQSVIDAVDSQIRIMAKSKKLDFICCTEMANEVLYGDKIRIKQILINLLSNAVKFTPAGGKVELSVKGCRRSETELEAEFLVTDTGIGISEAFLSKIFDPFEQEYGNIVDKIGGTGLGMSIVKNLVDMMDGTIDIKSEKGRGTRISVTLPFRIAEQTVSETVPPSHNREADFNQLKDKRILLCEDHKINREIACKILENVGCRVDTAADGKLCLERFAGSEEFFYDCILMDIRMPVMDGLTAAREIRRLHRSDAKKVTIIAMTANAFDEDVKKSLDAGMNAHISKPIDREMLYKAILKDYYSGE</sequence>